<evidence type="ECO:0000313" key="1">
    <source>
        <dbReference type="EMBL" id="MBB5318484.1"/>
    </source>
</evidence>
<protein>
    <submittedName>
        <fullName evidence="1">Uncharacterized protein</fullName>
    </submittedName>
</protein>
<evidence type="ECO:0000313" key="2">
    <source>
        <dbReference type="Proteomes" id="UP000568106"/>
    </source>
</evidence>
<organism evidence="1 2">
    <name type="scientific">Tunturiibacter empetritectus</name>
    <dbReference type="NCBI Taxonomy" id="3069691"/>
    <lineage>
        <taxon>Bacteria</taxon>
        <taxon>Pseudomonadati</taxon>
        <taxon>Acidobacteriota</taxon>
        <taxon>Terriglobia</taxon>
        <taxon>Terriglobales</taxon>
        <taxon>Acidobacteriaceae</taxon>
        <taxon>Tunturiibacter</taxon>
    </lineage>
</organism>
<proteinExistence type="predicted"/>
<dbReference type="EMBL" id="JACHDY010000004">
    <property type="protein sequence ID" value="MBB5318484.1"/>
    <property type="molecule type" value="Genomic_DNA"/>
</dbReference>
<keyword evidence="2" id="KW-1185">Reference proteome</keyword>
<accession>A0A7W8IK06</accession>
<reference evidence="1" key="1">
    <citation type="submission" date="2020-08" db="EMBL/GenBank/DDBJ databases">
        <title>Genomic Encyclopedia of Type Strains, Phase IV (KMG-V): Genome sequencing to study the core and pangenomes of soil and plant-associated prokaryotes.</title>
        <authorList>
            <person name="Whitman W."/>
        </authorList>
    </citation>
    <scope>NUCLEOTIDE SEQUENCE [LARGE SCALE GENOMIC DNA]</scope>
    <source>
        <strain evidence="1">M8UP27</strain>
    </source>
</reference>
<dbReference type="AlphaFoldDB" id="A0A7W8IK06"/>
<gene>
    <name evidence="1" type="ORF">HDF09_003181</name>
</gene>
<comment type="caution">
    <text evidence="1">The sequence shown here is derived from an EMBL/GenBank/DDBJ whole genome shotgun (WGS) entry which is preliminary data.</text>
</comment>
<sequence>MTVTLTEEAILNGIRAGHVFIDIQGTPDRTLEFSANAGGTTASMGDSLASPIGQQIHFTVRMLGLENAHPEIIRDGDLAVLVGASPISTTEETRSFDYVSDGKRHWLRVNIRSADGTLLVLGNPIYLNF</sequence>
<name>A0A7W8IK06_9BACT</name>
<dbReference type="Proteomes" id="UP000568106">
    <property type="component" value="Unassembled WGS sequence"/>
</dbReference>